<reference evidence="3" key="1">
    <citation type="journal article" date="2015" name="J. Biotechnol.">
        <title>Complete genome sequence of the actinobacterium Streptomyces glaucescens GLA.O (DSM 40922) consisting of a linear chromosome and one linear plasmid.</title>
        <authorList>
            <person name="Ortseifen V."/>
            <person name="Winkler A."/>
            <person name="Albersmeier A."/>
            <person name="Wendler S."/>
            <person name="Puhler A."/>
            <person name="Kalinowski J."/>
            <person name="Ruckert C."/>
        </authorList>
    </citation>
    <scope>NUCLEOTIDE SEQUENCE [LARGE SCALE GENOMIC DNA]</scope>
    <source>
        <strain evidence="3">DSM 40922 / GLA O</strain>
    </source>
</reference>
<feature type="region of interest" description="Disordered" evidence="1">
    <location>
        <begin position="1"/>
        <end position="34"/>
    </location>
</feature>
<dbReference type="eggNOG" id="ENOG5030N8Z">
    <property type="taxonomic scope" value="Bacteria"/>
</dbReference>
<dbReference type="Proteomes" id="UP000029482">
    <property type="component" value="Chromosome"/>
</dbReference>
<dbReference type="RefSeq" id="WP_159072743.1">
    <property type="nucleotide sequence ID" value="NZ_CP009438.1"/>
</dbReference>
<dbReference type="OrthoDB" id="4265813at2"/>
<protein>
    <submittedName>
        <fullName evidence="2">Uncharacterized protein</fullName>
    </submittedName>
</protein>
<keyword evidence="3" id="KW-1185">Reference proteome</keyword>
<evidence type="ECO:0000256" key="1">
    <source>
        <dbReference type="SAM" id="MobiDB-lite"/>
    </source>
</evidence>
<name>A0A089X4W3_STRGA</name>
<sequence length="50" mass="5218">MTEPTQEQQSPYPVGGAGVFDVDPSQDGVSQDPTVAVDGDVQALPEDTEI</sequence>
<feature type="compositionally biased region" description="Polar residues" evidence="1">
    <location>
        <begin position="1"/>
        <end position="11"/>
    </location>
</feature>
<dbReference type="HOGENOM" id="CLU_3123178_0_0_11"/>
<evidence type="ECO:0000313" key="2">
    <source>
        <dbReference type="EMBL" id="AIR96099.1"/>
    </source>
</evidence>
<proteinExistence type="predicted"/>
<dbReference type="AlphaFoldDB" id="A0A089X4W3"/>
<dbReference type="KEGG" id="sgu:SGLAU_00355"/>
<accession>A0A089X4W3</accession>
<dbReference type="EMBL" id="CP009438">
    <property type="protein sequence ID" value="AIR96099.1"/>
    <property type="molecule type" value="Genomic_DNA"/>
</dbReference>
<evidence type="ECO:0000313" key="3">
    <source>
        <dbReference type="Proteomes" id="UP000029482"/>
    </source>
</evidence>
<gene>
    <name evidence="2" type="ORF">SGLAU_00355</name>
</gene>
<organism evidence="2 3">
    <name type="scientific">Streptomyces glaucescens</name>
    <dbReference type="NCBI Taxonomy" id="1907"/>
    <lineage>
        <taxon>Bacteria</taxon>
        <taxon>Bacillati</taxon>
        <taxon>Actinomycetota</taxon>
        <taxon>Actinomycetes</taxon>
        <taxon>Kitasatosporales</taxon>
        <taxon>Streptomycetaceae</taxon>
        <taxon>Streptomyces</taxon>
    </lineage>
</organism>